<evidence type="ECO:0000256" key="1">
    <source>
        <dbReference type="ARBA" id="ARBA00022801"/>
    </source>
</evidence>
<dbReference type="InterPro" id="IPR045857">
    <property type="entry name" value="O16G_dom_2"/>
</dbReference>
<keyword evidence="5" id="KW-1185">Reference proteome</keyword>
<dbReference type="InterPro" id="IPR006047">
    <property type="entry name" value="GH13_cat_dom"/>
</dbReference>
<dbReference type="InterPro" id="IPR017853">
    <property type="entry name" value="GH"/>
</dbReference>
<evidence type="ECO:0000313" key="5">
    <source>
        <dbReference type="Proteomes" id="UP001161691"/>
    </source>
</evidence>
<evidence type="ECO:0000256" key="2">
    <source>
        <dbReference type="ARBA" id="ARBA00023295"/>
    </source>
</evidence>
<dbReference type="SMART" id="SM00642">
    <property type="entry name" value="Aamy"/>
    <property type="match status" value="1"/>
</dbReference>
<organism evidence="4 5">
    <name type="scientific">Cohnella hashimotonis</name>
    <dbReference type="NCBI Taxonomy" id="2826895"/>
    <lineage>
        <taxon>Bacteria</taxon>
        <taxon>Bacillati</taxon>
        <taxon>Bacillota</taxon>
        <taxon>Bacilli</taxon>
        <taxon>Bacillales</taxon>
        <taxon>Paenibacillaceae</taxon>
        <taxon>Cohnella</taxon>
    </lineage>
</organism>
<dbReference type="Pfam" id="PF02903">
    <property type="entry name" value="Alpha-amylase_N"/>
    <property type="match status" value="1"/>
</dbReference>
<accession>A0ABT6TMZ3</accession>
<dbReference type="Gene3D" id="3.20.20.80">
    <property type="entry name" value="Glycosidases"/>
    <property type="match status" value="1"/>
</dbReference>
<evidence type="ECO:0000313" key="4">
    <source>
        <dbReference type="EMBL" id="MDI4648227.1"/>
    </source>
</evidence>
<dbReference type="Gene3D" id="2.60.40.10">
    <property type="entry name" value="Immunoglobulins"/>
    <property type="match status" value="1"/>
</dbReference>
<evidence type="ECO:0000259" key="3">
    <source>
        <dbReference type="SMART" id="SM00642"/>
    </source>
</evidence>
<dbReference type="InterPro" id="IPR004185">
    <property type="entry name" value="Glyco_hydro_13_lg-like_dom"/>
</dbReference>
<dbReference type="Gene3D" id="2.60.40.1180">
    <property type="entry name" value="Golgi alpha-mannosidase II"/>
    <property type="match status" value="1"/>
</dbReference>
<keyword evidence="2" id="KW-0326">Glycosidase</keyword>
<dbReference type="CDD" id="cd02857">
    <property type="entry name" value="E_set_CDase_PDE_N"/>
    <property type="match status" value="1"/>
</dbReference>
<reference evidence="4" key="1">
    <citation type="submission" date="2023-04" db="EMBL/GenBank/DDBJ databases">
        <title>Comparative genomic analysis of Cohnella hashimotonis sp. nov., isolated from the International Space Station.</title>
        <authorList>
            <person name="Venkateswaran K."/>
            <person name="Simpson A."/>
        </authorList>
    </citation>
    <scope>NUCLEOTIDE SEQUENCE</scope>
    <source>
        <strain evidence="4">F6_2S_P_1</strain>
    </source>
</reference>
<dbReference type="InterPro" id="IPR013780">
    <property type="entry name" value="Glyco_hydro_b"/>
</dbReference>
<dbReference type="Proteomes" id="UP001161691">
    <property type="component" value="Unassembled WGS sequence"/>
</dbReference>
<gene>
    <name evidence="4" type="ORF">KB449_24965</name>
</gene>
<proteinExistence type="predicted"/>
<dbReference type="SUPFAM" id="SSF51011">
    <property type="entry name" value="Glycosyl hydrolase domain"/>
    <property type="match status" value="1"/>
</dbReference>
<dbReference type="Gene3D" id="3.90.400.10">
    <property type="entry name" value="Oligo-1,6-glucosidase, Domain 2"/>
    <property type="match status" value="1"/>
</dbReference>
<dbReference type="PANTHER" id="PTHR10357:SF210">
    <property type="entry name" value="MALTODEXTRIN GLUCOSIDASE"/>
    <property type="match status" value="1"/>
</dbReference>
<dbReference type="InterPro" id="IPR014756">
    <property type="entry name" value="Ig_E-set"/>
</dbReference>
<feature type="domain" description="Glycosyl hydrolase family 13 catalytic" evidence="3">
    <location>
        <begin position="135"/>
        <end position="492"/>
    </location>
</feature>
<protein>
    <submittedName>
        <fullName evidence="4">Alpha-glycosidase</fullName>
    </submittedName>
</protein>
<sequence length="599" mass="67753">MNRGALYHRHKQNWAFMYDDAHVRVRLRTARGDIDEAVVCYGDKYDWHGTECRTPMTIRLSDSLYDYWEADLAVGTRRLSYRFLLGSGRERIYFGERWLGEQPPEESFGNFEYPYMNPDDAIRPPGWVKDAVFYQIFPDRFARSGAVAAGTFEPWGSAPTKQNAFGGDLSGVLDKLDHLTALGVDAIYFTPLFQAPSSHKYDTENYYAVDPQFGTVETLKALVEACHARGIRVLLDFVFNHTGSRFPPFQDVLERGPASRYADWFRVLRWADPDTGVSLVYETFGYEADLPKLNVSHPETADYLLQVASYWLREADIDGFRLDVANEVDHRFWRRLRETVKAVKPDAYLLGEIFHDAMAWLGGDQLDAVMDYPVRDLAIKFFASRTIDAETFANIVSQQLAMYPQQVCEASFQLLGSHDTARLLTLCGGDEARMRLAVLFQFTYIGAPCIYYGDEIGMSGENDPDNRRCMVWEPEAQNRELFAFYRDMIALRRAHGALRGGGIRFLHAPAGGSALAYERYAGDERIVVAFNVGEQPQTIRFASEQSVAGDEAGGETWVEAWEELRTGEVRLPDGGGLELPLGPYGCAVLRHRVRKGAPA</sequence>
<dbReference type="PANTHER" id="PTHR10357">
    <property type="entry name" value="ALPHA-AMYLASE FAMILY MEMBER"/>
    <property type="match status" value="1"/>
</dbReference>
<name>A0ABT6TMZ3_9BACL</name>
<dbReference type="RefSeq" id="WP_282910956.1">
    <property type="nucleotide sequence ID" value="NZ_JAGRPV010000001.1"/>
</dbReference>
<comment type="caution">
    <text evidence="4">The sequence shown here is derived from an EMBL/GenBank/DDBJ whole genome shotgun (WGS) entry which is preliminary data.</text>
</comment>
<keyword evidence="1" id="KW-0378">Hydrolase</keyword>
<dbReference type="InterPro" id="IPR013783">
    <property type="entry name" value="Ig-like_fold"/>
</dbReference>
<dbReference type="SUPFAM" id="SSF81296">
    <property type="entry name" value="E set domains"/>
    <property type="match status" value="1"/>
</dbReference>
<dbReference type="EMBL" id="JAGRPV010000001">
    <property type="protein sequence ID" value="MDI4648227.1"/>
    <property type="molecule type" value="Genomic_DNA"/>
</dbReference>
<dbReference type="SUPFAM" id="SSF51445">
    <property type="entry name" value="(Trans)glycosidases"/>
    <property type="match status" value="1"/>
</dbReference>
<dbReference type="Pfam" id="PF00128">
    <property type="entry name" value="Alpha-amylase"/>
    <property type="match status" value="1"/>
</dbReference>
<dbReference type="CDD" id="cd11338">
    <property type="entry name" value="AmyAc_CMD"/>
    <property type="match status" value="1"/>
</dbReference>